<dbReference type="EMBL" id="CP127173">
    <property type="protein sequence ID" value="WIV56171.1"/>
    <property type="molecule type" value="Genomic_DNA"/>
</dbReference>
<name>A0ABY8XKT0_9PSEU</name>
<dbReference type="SUPFAM" id="SSF52218">
    <property type="entry name" value="Flavoproteins"/>
    <property type="match status" value="1"/>
</dbReference>
<dbReference type="RefSeq" id="WP_285453246.1">
    <property type="nucleotide sequence ID" value="NZ_CP127173.1"/>
</dbReference>
<organism evidence="2 3">
    <name type="scientific">Amycolatopsis nalaikhensis</name>
    <dbReference type="NCBI Taxonomy" id="715472"/>
    <lineage>
        <taxon>Bacteria</taxon>
        <taxon>Bacillati</taxon>
        <taxon>Actinomycetota</taxon>
        <taxon>Actinomycetes</taxon>
        <taxon>Pseudonocardiales</taxon>
        <taxon>Pseudonocardiaceae</taxon>
        <taxon>Amycolatopsis</taxon>
    </lineage>
</organism>
<dbReference type="PROSITE" id="PS50902">
    <property type="entry name" value="FLAVODOXIN_LIKE"/>
    <property type="match status" value="1"/>
</dbReference>
<dbReference type="InterPro" id="IPR008254">
    <property type="entry name" value="Flavodoxin/NO_synth"/>
</dbReference>
<accession>A0ABY8XKT0</accession>
<proteinExistence type="predicted"/>
<dbReference type="Pfam" id="PF00258">
    <property type="entry name" value="Flavodoxin_1"/>
    <property type="match status" value="1"/>
</dbReference>
<keyword evidence="3" id="KW-1185">Reference proteome</keyword>
<dbReference type="InterPro" id="IPR001226">
    <property type="entry name" value="Flavodoxin_CS"/>
</dbReference>
<evidence type="ECO:0000313" key="2">
    <source>
        <dbReference type="EMBL" id="WIV56171.1"/>
    </source>
</evidence>
<protein>
    <submittedName>
        <fullName evidence="2">Flavodoxin domain-containing protein</fullName>
    </submittedName>
</protein>
<gene>
    <name evidence="2" type="ORF">QP939_46485</name>
</gene>
<dbReference type="Gene3D" id="3.40.50.360">
    <property type="match status" value="1"/>
</dbReference>
<sequence>MRIVIVYESMFGGTEKVAEAIAEGISVSVPAETVNVDDAPKDLDGVDLLVVGGPTHVHGMSRAATRKSAADQVCHATRSHTGLREWLDALGPVPDGLPVAAFDTRADKPRVLTGAASLGAAKRLRRLGCRVVAPAESFFVGTEPVDAGPRPGELARANAWGAALGAALRRTTV</sequence>
<dbReference type="PROSITE" id="PS00201">
    <property type="entry name" value="FLAVODOXIN"/>
    <property type="match status" value="1"/>
</dbReference>
<dbReference type="Proteomes" id="UP001227101">
    <property type="component" value="Chromosome"/>
</dbReference>
<feature type="domain" description="Flavodoxin-like" evidence="1">
    <location>
        <begin position="3"/>
        <end position="165"/>
    </location>
</feature>
<dbReference type="InterPro" id="IPR029039">
    <property type="entry name" value="Flavoprotein-like_sf"/>
</dbReference>
<evidence type="ECO:0000313" key="3">
    <source>
        <dbReference type="Proteomes" id="UP001227101"/>
    </source>
</evidence>
<reference evidence="2 3" key="1">
    <citation type="submission" date="2023-06" db="EMBL/GenBank/DDBJ databases">
        <authorList>
            <person name="Oyuntsetseg B."/>
            <person name="Kim S.B."/>
        </authorList>
    </citation>
    <scope>NUCLEOTIDE SEQUENCE [LARGE SCALE GENOMIC DNA]</scope>
    <source>
        <strain evidence="2 3">2-2</strain>
    </source>
</reference>
<evidence type="ECO:0000259" key="1">
    <source>
        <dbReference type="PROSITE" id="PS50902"/>
    </source>
</evidence>